<organism evidence="1 2">
    <name type="scientific">Algoriphagus jejuensis</name>
    <dbReference type="NCBI Taxonomy" id="419934"/>
    <lineage>
        <taxon>Bacteria</taxon>
        <taxon>Pseudomonadati</taxon>
        <taxon>Bacteroidota</taxon>
        <taxon>Cytophagia</taxon>
        <taxon>Cytophagales</taxon>
        <taxon>Cyclobacteriaceae</taxon>
        <taxon>Algoriphagus</taxon>
    </lineage>
</organism>
<keyword evidence="2" id="KW-1185">Reference proteome</keyword>
<evidence type="ECO:0008006" key="3">
    <source>
        <dbReference type="Google" id="ProtNLM"/>
    </source>
</evidence>
<dbReference type="InterPro" id="IPR045944">
    <property type="entry name" value="DUF6364"/>
</dbReference>
<sequence>MSLDPIANSDKTDRHVELFLYFTRVENEKPTRAMNTKLTLTLEKDVIEKAKEFAARQGQSLSSLVENYFKHLSMIDQEPLQKKDLKPLPESFLRFEGILKKEGEDFDYKEELTKALMEKYGF</sequence>
<comment type="caution">
    <text evidence="1">The sequence shown here is derived from an EMBL/GenBank/DDBJ whole genome shotgun (WGS) entry which is preliminary data.</text>
</comment>
<dbReference type="RefSeq" id="WP_343848424.1">
    <property type="nucleotide sequence ID" value="NZ_BAAAFI010000002.1"/>
</dbReference>
<dbReference type="Pfam" id="PF19891">
    <property type="entry name" value="DUF6364"/>
    <property type="match status" value="1"/>
</dbReference>
<evidence type="ECO:0000313" key="2">
    <source>
        <dbReference type="Proteomes" id="UP001500469"/>
    </source>
</evidence>
<protein>
    <recommendedName>
        <fullName evidence="3">Ribbon-helix-helix CopG family protein</fullName>
    </recommendedName>
</protein>
<evidence type="ECO:0000313" key="1">
    <source>
        <dbReference type="EMBL" id="GAA0877722.1"/>
    </source>
</evidence>
<name>A0ABP3YA42_9BACT</name>
<dbReference type="Proteomes" id="UP001500469">
    <property type="component" value="Unassembled WGS sequence"/>
</dbReference>
<reference evidence="2" key="1">
    <citation type="journal article" date="2019" name="Int. J. Syst. Evol. Microbiol.">
        <title>The Global Catalogue of Microorganisms (GCM) 10K type strain sequencing project: providing services to taxonomists for standard genome sequencing and annotation.</title>
        <authorList>
            <consortium name="The Broad Institute Genomics Platform"/>
            <consortium name="The Broad Institute Genome Sequencing Center for Infectious Disease"/>
            <person name="Wu L."/>
            <person name="Ma J."/>
        </authorList>
    </citation>
    <scope>NUCLEOTIDE SEQUENCE [LARGE SCALE GENOMIC DNA]</scope>
    <source>
        <strain evidence="2">JCM 16112</strain>
    </source>
</reference>
<gene>
    <name evidence="1" type="ORF">GCM10009119_06900</name>
</gene>
<dbReference type="EMBL" id="BAAAFI010000002">
    <property type="protein sequence ID" value="GAA0877722.1"/>
    <property type="molecule type" value="Genomic_DNA"/>
</dbReference>
<accession>A0ABP3YA42</accession>
<proteinExistence type="predicted"/>